<dbReference type="Proteomes" id="UP000243904">
    <property type="component" value="Chromosome I"/>
</dbReference>
<dbReference type="RefSeq" id="WP_167558643.1">
    <property type="nucleotide sequence ID" value="NZ_LT629750.1"/>
</dbReference>
<organism evidence="1 2">
    <name type="scientific">Bradyrhizobium canariense</name>
    <dbReference type="NCBI Taxonomy" id="255045"/>
    <lineage>
        <taxon>Bacteria</taxon>
        <taxon>Pseudomonadati</taxon>
        <taxon>Pseudomonadota</taxon>
        <taxon>Alphaproteobacteria</taxon>
        <taxon>Hyphomicrobiales</taxon>
        <taxon>Nitrobacteraceae</taxon>
        <taxon>Bradyrhizobium</taxon>
    </lineage>
</organism>
<protein>
    <submittedName>
        <fullName evidence="1">Uncharacterized protein</fullName>
    </submittedName>
</protein>
<sequence>MKCTVCEDGGWVCGGDAAPWCNQPAGDEPPRVREGFKTEFDKKGWGH</sequence>
<proteinExistence type="predicted"/>
<keyword evidence="2" id="KW-1185">Reference proteome</keyword>
<dbReference type="EMBL" id="LT629750">
    <property type="protein sequence ID" value="SDS24356.1"/>
    <property type="molecule type" value="Genomic_DNA"/>
</dbReference>
<reference evidence="2" key="1">
    <citation type="submission" date="2016-10" db="EMBL/GenBank/DDBJ databases">
        <authorList>
            <person name="Varghese N."/>
            <person name="Submissions S."/>
        </authorList>
    </citation>
    <scope>NUCLEOTIDE SEQUENCE [LARGE SCALE GENOMIC DNA]</scope>
    <source>
        <strain evidence="2">GAS369</strain>
    </source>
</reference>
<evidence type="ECO:0000313" key="2">
    <source>
        <dbReference type="Proteomes" id="UP000243904"/>
    </source>
</evidence>
<accession>A0A1H1QLU1</accession>
<name>A0A1H1QLU1_9BRAD</name>
<evidence type="ECO:0000313" key="1">
    <source>
        <dbReference type="EMBL" id="SDS24356.1"/>
    </source>
</evidence>
<dbReference type="AlphaFoldDB" id="A0A1H1QLU1"/>
<gene>
    <name evidence="1" type="ORF">SAMN05444158_1451</name>
</gene>